<evidence type="ECO:0000256" key="2">
    <source>
        <dbReference type="ARBA" id="ARBA00022497"/>
    </source>
</evidence>
<evidence type="ECO:0000256" key="7">
    <source>
        <dbReference type="ARBA" id="ARBA00023274"/>
    </source>
</evidence>
<feature type="compositionally biased region" description="Basic and acidic residues" evidence="10">
    <location>
        <begin position="126"/>
        <end position="142"/>
    </location>
</feature>
<proteinExistence type="inferred from homology"/>
<evidence type="ECO:0000256" key="3">
    <source>
        <dbReference type="ARBA" id="ARBA00022561"/>
    </source>
</evidence>
<keyword evidence="2 9" id="KW-1139">Helical capsid protein</keyword>
<keyword evidence="4 9" id="KW-0946">Virion</keyword>
<keyword evidence="9" id="KW-1035">Host cytoplasm</keyword>
<dbReference type="GO" id="GO:0019029">
    <property type="term" value="C:helical viral capsid"/>
    <property type="evidence" value="ECO:0007669"/>
    <property type="project" value="UniProtKB-UniRule"/>
</dbReference>
<evidence type="ECO:0000256" key="10">
    <source>
        <dbReference type="SAM" id="MobiDB-lite"/>
    </source>
</evidence>
<keyword evidence="7 9" id="KW-0687">Ribonucleoprotein</keyword>
<reference evidence="11" key="1">
    <citation type="submission" date="2021-09" db="EMBL/GenBank/DDBJ databases">
        <title>Diversity of the virome associated with alfalfa (Medicago sativa L.) in Washington and Idaho States, USA.</title>
        <authorList>
            <person name="Nemchinov L."/>
            <person name="Irish B."/>
            <person name="Grinstead S."/>
            <person name="Shao J."/>
            <person name="Vieira P."/>
        </authorList>
    </citation>
    <scope>NUCLEOTIDE SEQUENCE</scope>
    <source>
        <strain evidence="11">ACRV1</strain>
    </source>
</reference>
<evidence type="ECO:0000256" key="8">
    <source>
        <dbReference type="ARBA" id="ARBA00033344"/>
    </source>
</evidence>
<organism evidence="11">
    <name type="scientific">Alfalfa cytorhabdovirus 1</name>
    <dbReference type="NCBI Taxonomy" id="2880252"/>
    <lineage>
        <taxon>Viruses</taxon>
        <taxon>Riboviria</taxon>
        <taxon>Orthornavirae</taxon>
        <taxon>Negarnaviricota</taxon>
        <taxon>Haploviricotina</taxon>
        <taxon>Monjiviricetes</taxon>
        <taxon>Mononegavirales</taxon>
        <taxon>Rhabdoviridae</taxon>
        <taxon>Betarhabdovirinae</taxon>
    </lineage>
</organism>
<comment type="subunit">
    <text evidence="9">Homomultimerizes to form the nucleocapsid. Binds to viral genomic RNA.</text>
</comment>
<dbReference type="EMBL" id="OK514706">
    <property type="protein sequence ID" value="UGO47148.1"/>
    <property type="molecule type" value="Viral_cRNA"/>
</dbReference>
<dbReference type="GO" id="GO:1990904">
    <property type="term" value="C:ribonucleoprotein complex"/>
    <property type="evidence" value="ECO:0007669"/>
    <property type="project" value="UniProtKB-UniRule"/>
</dbReference>
<dbReference type="GO" id="GO:0003723">
    <property type="term" value="F:RNA binding"/>
    <property type="evidence" value="ECO:0007669"/>
    <property type="project" value="UniProtKB-UniRule"/>
</dbReference>
<comment type="similarity">
    <text evidence="9">Belongs to the cytorhabdovirus nucleocapsid protein family.</text>
</comment>
<dbReference type="InterPro" id="IPR004902">
    <property type="entry name" value="Rhabdo_ncap_2"/>
</dbReference>
<sequence length="436" mass="48342">MDTLYGEVSESASFTALVPKAFTSTEYDRYKPYKSLETEAGVLEQRIRQFKVELEKDSPDDNCPYLILFLAQQLKSVVRPHEKRLFSDILEGNDLPDEVTTWLAAANAEDNVKESTGKPGLEDPIDQNKEASGDANKGDNKKKGIRVGQAGSGVKTDSTLTFEEKLFYPYLAAYLLRMVSKTDANAKAGMENLFIRFTSFYSKKPPTKKIMPDSWFKLTKTLMASDPTIAITWVKTFVPYETKEDIDSSDVGLVRYLATLPLSYTGMHAYKLFGELKTLSKLNNATIIHGLTHALTIPGLKEMVLILNKFEKQMPGATPAREYNPAFKYCRILSSQFFINLQTKNCPALVYVLAELLGKYKINTNPLQNPANIIGMGSIPDATKAALKDAVERFYQANQGKTGDMVSPYMAAAFSAKATPAVRIGVTKGGSRPPLE</sequence>
<evidence type="ECO:0000256" key="9">
    <source>
        <dbReference type="RuleBase" id="RU369108"/>
    </source>
</evidence>
<accession>A0A8K1TP47</accession>
<evidence type="ECO:0000256" key="6">
    <source>
        <dbReference type="ARBA" id="ARBA00023086"/>
    </source>
</evidence>
<evidence type="ECO:0000256" key="5">
    <source>
        <dbReference type="ARBA" id="ARBA00022884"/>
    </source>
</evidence>
<keyword evidence="3 9" id="KW-0167">Capsid protein</keyword>
<dbReference type="GO" id="GO:0030430">
    <property type="term" value="C:host cell cytoplasm"/>
    <property type="evidence" value="ECO:0007669"/>
    <property type="project" value="UniProtKB-SubCell"/>
</dbReference>
<dbReference type="GO" id="GO:0019013">
    <property type="term" value="C:viral nucleocapsid"/>
    <property type="evidence" value="ECO:0007669"/>
    <property type="project" value="UniProtKB-UniRule"/>
</dbReference>
<keyword evidence="5 9" id="KW-0694">RNA-binding</keyword>
<dbReference type="Pfam" id="PF03216">
    <property type="entry name" value="Rhabdo_ncap_2"/>
    <property type="match status" value="1"/>
</dbReference>
<evidence type="ECO:0000256" key="1">
    <source>
        <dbReference type="ARBA" id="ARBA00014389"/>
    </source>
</evidence>
<protein>
    <recommendedName>
        <fullName evidence="1 9">Nucleoprotein</fullName>
        <shortName evidence="9">NP</shortName>
        <shortName evidence="9">Protein N</shortName>
    </recommendedName>
    <alternativeName>
        <fullName evidence="8 9">Nucleocapsid protein</fullName>
    </alternativeName>
</protein>
<comment type="subcellular location">
    <subcellularLocation>
        <location evidence="9">Virion</location>
    </subcellularLocation>
    <subcellularLocation>
        <location evidence="9">Host cytoplasm</location>
    </subcellularLocation>
</comment>
<feature type="region of interest" description="Disordered" evidence="10">
    <location>
        <begin position="112"/>
        <end position="152"/>
    </location>
</feature>
<comment type="function">
    <text evidence="9">Encapsidates the genome, protecting it from nucleases. The encapsidated genomic RNA is termed the nucleocapsid (NC) and serves as template for viral transcription and replication.</text>
</comment>
<name>A0A8K1TP47_9RHAB</name>
<evidence type="ECO:0000256" key="4">
    <source>
        <dbReference type="ARBA" id="ARBA00022844"/>
    </source>
</evidence>
<keyword evidence="6 9" id="KW-0543">Viral nucleoprotein</keyword>
<evidence type="ECO:0000313" key="11">
    <source>
        <dbReference type="EMBL" id="UGO47148.1"/>
    </source>
</evidence>